<dbReference type="Pfam" id="PF03401">
    <property type="entry name" value="TctC"/>
    <property type="match status" value="1"/>
</dbReference>
<evidence type="ECO:0000313" key="2">
    <source>
        <dbReference type="EMBL" id="EFH11255.1"/>
    </source>
</evidence>
<dbReference type="PANTHER" id="PTHR42928">
    <property type="entry name" value="TRICARBOXYLATE-BINDING PROTEIN"/>
    <property type="match status" value="1"/>
</dbReference>
<dbReference type="InterPro" id="IPR005064">
    <property type="entry name" value="BUG"/>
</dbReference>
<dbReference type="Gene3D" id="3.40.190.150">
    <property type="entry name" value="Bordetella uptake gene, domain 1"/>
    <property type="match status" value="1"/>
</dbReference>
<evidence type="ECO:0000256" key="1">
    <source>
        <dbReference type="ARBA" id="ARBA00006987"/>
    </source>
</evidence>
<sequence length="330" mass="34163">MDKNQAPLGRIGRRGLLGVAAAGLLPLPLRAQESWPARPVRIIVSYGAGGAVDTVARLVFTRVGTRLGQSLVIENRAGAGGSIAANAVAQSRPDGYTLLDDASGFAINPGLLARLPYDARKDFVPVSGIVTVPNVLLLGPACPAKDVAELVALAKQRPGELTCASTGTGSSQHLGLELFNRMAGTEITHVPYRDTPAAQNDLRAGRISMIVSTATSALPLHGQENLRVIAHGGDAPVEKLPGVPAVAATLPGYQSLEWHGLFAPAGTPAPIVAALHAAIDETLAEPELVERLAILGARPNRVSQAAFAGFVAGEIDKWGKLIREAGITPG</sequence>
<evidence type="ECO:0008006" key="4">
    <source>
        <dbReference type="Google" id="ProtNLM"/>
    </source>
</evidence>
<dbReference type="Gene3D" id="3.40.190.10">
    <property type="entry name" value="Periplasmic binding protein-like II"/>
    <property type="match status" value="1"/>
</dbReference>
<dbReference type="EMBL" id="ADVL01000433">
    <property type="protein sequence ID" value="EFH11255.1"/>
    <property type="molecule type" value="Genomic_DNA"/>
</dbReference>
<evidence type="ECO:0000313" key="3">
    <source>
        <dbReference type="Proteomes" id="UP000005324"/>
    </source>
</evidence>
<dbReference type="CDD" id="cd13578">
    <property type="entry name" value="PBP2_Bug27"/>
    <property type="match status" value="1"/>
</dbReference>
<accession>D5RN73</accession>
<dbReference type="HOGENOM" id="CLU_045683_0_1_5"/>
<comment type="caution">
    <text evidence="2">The sequence shown here is derived from an EMBL/GenBank/DDBJ whole genome shotgun (WGS) entry which is preliminary data.</text>
</comment>
<protein>
    <recommendedName>
        <fullName evidence="4">Tat pathway signal sequence domain protein</fullName>
    </recommendedName>
</protein>
<dbReference type="AlphaFoldDB" id="D5RN73"/>
<keyword evidence="3" id="KW-1185">Reference proteome</keyword>
<dbReference type="PANTHER" id="PTHR42928:SF5">
    <property type="entry name" value="BLR1237 PROTEIN"/>
    <property type="match status" value="1"/>
</dbReference>
<organism evidence="2 3">
    <name type="scientific">Pseudoroseomonas cervicalis ATCC 49957</name>
    <dbReference type="NCBI Taxonomy" id="525371"/>
    <lineage>
        <taxon>Bacteria</taxon>
        <taxon>Pseudomonadati</taxon>
        <taxon>Pseudomonadota</taxon>
        <taxon>Alphaproteobacteria</taxon>
        <taxon>Acetobacterales</taxon>
        <taxon>Roseomonadaceae</taxon>
        <taxon>Roseomonas</taxon>
    </lineage>
</organism>
<comment type="similarity">
    <text evidence="1">Belongs to the UPF0065 (bug) family.</text>
</comment>
<gene>
    <name evidence="2" type="ORF">HMPREF0731_2534</name>
</gene>
<dbReference type="SUPFAM" id="SSF53850">
    <property type="entry name" value="Periplasmic binding protein-like II"/>
    <property type="match status" value="1"/>
</dbReference>
<dbReference type="Proteomes" id="UP000005324">
    <property type="component" value="Unassembled WGS sequence"/>
</dbReference>
<dbReference type="OrthoDB" id="7374807at2"/>
<proteinExistence type="inferred from homology"/>
<name>D5RN73_9PROT</name>
<dbReference type="RefSeq" id="WP_007005464.1">
    <property type="nucleotide sequence ID" value="NZ_GG770782.1"/>
</dbReference>
<dbReference type="PIRSF" id="PIRSF017082">
    <property type="entry name" value="YflP"/>
    <property type="match status" value="1"/>
</dbReference>
<reference evidence="2 3" key="1">
    <citation type="submission" date="2010-04" db="EMBL/GenBank/DDBJ databases">
        <authorList>
            <person name="Qin X."/>
            <person name="Bachman B."/>
            <person name="Battles P."/>
            <person name="Bell A."/>
            <person name="Bess C."/>
            <person name="Bickham C."/>
            <person name="Chaboub L."/>
            <person name="Chen D."/>
            <person name="Coyle M."/>
            <person name="Deiros D.R."/>
            <person name="Dinh H."/>
            <person name="Forbes L."/>
            <person name="Fowler G."/>
            <person name="Francisco L."/>
            <person name="Fu Q."/>
            <person name="Gubbala S."/>
            <person name="Hale W."/>
            <person name="Han Y."/>
            <person name="Hemphill L."/>
            <person name="Highlander S.K."/>
            <person name="Hirani K."/>
            <person name="Hogues M."/>
            <person name="Jackson L."/>
            <person name="Jakkamsetti A."/>
            <person name="Javaid M."/>
            <person name="Jiang H."/>
            <person name="Korchina V."/>
            <person name="Kovar C."/>
            <person name="Lara F."/>
            <person name="Lee S."/>
            <person name="Mata R."/>
            <person name="Mathew T."/>
            <person name="Moen C."/>
            <person name="Morales K."/>
            <person name="Munidasa M."/>
            <person name="Nazareth L."/>
            <person name="Ngo R."/>
            <person name="Nguyen L."/>
            <person name="Okwuonu G."/>
            <person name="Ongeri F."/>
            <person name="Patil S."/>
            <person name="Petrosino J."/>
            <person name="Pham C."/>
            <person name="Pham P."/>
            <person name="Pu L.-L."/>
            <person name="Puazo M."/>
            <person name="Raj R."/>
            <person name="Reid J."/>
            <person name="Rouhana J."/>
            <person name="Saada N."/>
            <person name="Shang Y."/>
            <person name="Simmons D."/>
            <person name="Thornton R."/>
            <person name="Warren J."/>
            <person name="Weissenberger G."/>
            <person name="Zhang J."/>
            <person name="Zhang L."/>
            <person name="Zhou C."/>
            <person name="Zhu D."/>
            <person name="Muzny D."/>
            <person name="Worley K."/>
            <person name="Gibbs R."/>
        </authorList>
    </citation>
    <scope>NUCLEOTIDE SEQUENCE [LARGE SCALE GENOMIC DNA]</scope>
    <source>
        <strain evidence="2 3">ATCC 49957</strain>
    </source>
</reference>
<dbReference type="InterPro" id="IPR042100">
    <property type="entry name" value="Bug_dom1"/>
</dbReference>